<sequence length="71" mass="7882">MSSSGRTAAGRRHACHLAPCTRLLDHFRSVGVLDKQRRPPGERRACRRQGYRLPATVLGPGNVYVLQQDSP</sequence>
<dbReference type="EMBL" id="JAOB01000029">
    <property type="protein sequence ID" value="EUA56876.1"/>
    <property type="molecule type" value="Genomic_DNA"/>
</dbReference>
<protein>
    <submittedName>
        <fullName evidence="1">Syringomycin synthetase domain protein</fullName>
    </submittedName>
</protein>
<dbReference type="AlphaFoldDB" id="X8CM25"/>
<name>X8CM25_MYCXE</name>
<evidence type="ECO:0000313" key="1">
    <source>
        <dbReference type="EMBL" id="EUA56876.1"/>
    </source>
</evidence>
<organism evidence="1">
    <name type="scientific">Mycobacterium xenopi 4042</name>
    <dbReference type="NCBI Taxonomy" id="1299334"/>
    <lineage>
        <taxon>Bacteria</taxon>
        <taxon>Bacillati</taxon>
        <taxon>Actinomycetota</taxon>
        <taxon>Actinomycetes</taxon>
        <taxon>Mycobacteriales</taxon>
        <taxon>Mycobacteriaceae</taxon>
        <taxon>Mycobacterium</taxon>
    </lineage>
</organism>
<proteinExistence type="predicted"/>
<accession>X8CM25</accession>
<comment type="caution">
    <text evidence="1">The sequence shown here is derived from an EMBL/GenBank/DDBJ whole genome shotgun (WGS) entry which is preliminary data.</text>
</comment>
<gene>
    <name evidence="1" type="ORF">I553_8930</name>
</gene>
<reference evidence="1" key="1">
    <citation type="submission" date="2014-01" db="EMBL/GenBank/DDBJ databases">
        <authorList>
            <person name="Brown-Elliot B."/>
            <person name="Wallace R."/>
            <person name="Lenaerts A."/>
            <person name="Ordway D."/>
            <person name="DeGroote M.A."/>
            <person name="Parker T."/>
            <person name="Sizemore C."/>
            <person name="Tallon L.J."/>
            <person name="Sadzewicz L.K."/>
            <person name="Sengamalay N."/>
            <person name="Fraser C.M."/>
            <person name="Hine E."/>
            <person name="Shefchek K.A."/>
            <person name="Das S.P."/>
            <person name="Tettelin H."/>
        </authorList>
    </citation>
    <scope>NUCLEOTIDE SEQUENCE [LARGE SCALE GENOMIC DNA]</scope>
    <source>
        <strain evidence="1">4042</strain>
    </source>
</reference>